<evidence type="ECO:0000256" key="1">
    <source>
        <dbReference type="SAM" id="Phobius"/>
    </source>
</evidence>
<sequence>MMNVVRNSPPEPPADQPWQLVNPRSYARQWSRELPLLLLAGGLCVWASLIGYGGPVLLIAVLGLLYLVQDRHPQRITLTADTITIEYHQQFRGRQYVWPRAETLVAELSKPGGLLSSRPVYELRLAYAEQALTLSTADGFSQAQLQALYDELEPPVEDEELEAEQPE</sequence>
<proteinExistence type="predicted"/>
<keyword evidence="1" id="KW-0812">Transmembrane</keyword>
<dbReference type="Proteomes" id="UP000305517">
    <property type="component" value="Unassembled WGS sequence"/>
</dbReference>
<dbReference type="OrthoDB" id="885096at2"/>
<name>A0A5R8WR16_9BACT</name>
<keyword evidence="1" id="KW-0472">Membrane</keyword>
<organism evidence="2 3">
    <name type="scientific">Hymenobacter jeollabukensis</name>
    <dbReference type="NCBI Taxonomy" id="2025313"/>
    <lineage>
        <taxon>Bacteria</taxon>
        <taxon>Pseudomonadati</taxon>
        <taxon>Bacteroidota</taxon>
        <taxon>Cytophagia</taxon>
        <taxon>Cytophagales</taxon>
        <taxon>Hymenobacteraceae</taxon>
        <taxon>Hymenobacter</taxon>
    </lineage>
</organism>
<accession>A0A5R8WR16</accession>
<evidence type="ECO:0000313" key="2">
    <source>
        <dbReference type="EMBL" id="TLM92411.1"/>
    </source>
</evidence>
<comment type="caution">
    <text evidence="2">The sequence shown here is derived from an EMBL/GenBank/DDBJ whole genome shotgun (WGS) entry which is preliminary data.</text>
</comment>
<keyword evidence="1" id="KW-1133">Transmembrane helix</keyword>
<protein>
    <submittedName>
        <fullName evidence="2">Uncharacterized protein</fullName>
    </submittedName>
</protein>
<keyword evidence="3" id="KW-1185">Reference proteome</keyword>
<evidence type="ECO:0000313" key="3">
    <source>
        <dbReference type="Proteomes" id="UP000305517"/>
    </source>
</evidence>
<reference evidence="2 3" key="1">
    <citation type="submission" date="2019-05" db="EMBL/GenBank/DDBJ databases">
        <title>Hymenobacter edaphi sp. nov., isolated from abandoned arsenic-contaminated farmland soil.</title>
        <authorList>
            <person name="Nie L."/>
        </authorList>
    </citation>
    <scope>NUCLEOTIDE SEQUENCE [LARGE SCALE GENOMIC DNA]</scope>
    <source>
        <strain evidence="2 3">1-3-3-8</strain>
    </source>
</reference>
<dbReference type="EMBL" id="VAJM01000005">
    <property type="protein sequence ID" value="TLM92411.1"/>
    <property type="molecule type" value="Genomic_DNA"/>
</dbReference>
<dbReference type="RefSeq" id="WP_138078260.1">
    <property type="nucleotide sequence ID" value="NZ_VAJM01000005.1"/>
</dbReference>
<gene>
    <name evidence="2" type="ORF">FDY95_13350</name>
</gene>
<feature type="transmembrane region" description="Helical" evidence="1">
    <location>
        <begin position="36"/>
        <end position="68"/>
    </location>
</feature>
<dbReference type="AlphaFoldDB" id="A0A5R8WR16"/>